<dbReference type="PANTHER" id="PTHR18964">
    <property type="entry name" value="ROK (REPRESSOR, ORF, KINASE) FAMILY"/>
    <property type="match status" value="1"/>
</dbReference>
<accession>A0ABT6C549</accession>
<keyword evidence="3" id="KW-1185">Reference proteome</keyword>
<protein>
    <submittedName>
        <fullName evidence="2">ROK family protein</fullName>
    </submittedName>
</protein>
<comment type="caution">
    <text evidence="2">The sequence shown here is derived from an EMBL/GenBank/DDBJ whole genome shotgun (WGS) entry which is preliminary data.</text>
</comment>
<sequence>MADVGARPVVAAFDVGGTRVKAALVDRDLDVIATVTVPTPADIAVDAGAALRPVLDTLRARAAGTTVVGAGLAVPGLVDDATGTGILSVNLGWRDQPLGDELTAAFGLPCAVGHDVRAGLLAEQRVGAAAGAANVLFVPVGTGIAAALMVDGRVLRAGGWAGEIGHAVVDPDGHPCPCGARGCLETIASASAVARRYAERTGRPVDAADVAALVRDGDETADEVWHTAVDALAAVLCTTLTATGIDRVIVGGGLVLSGDLLLVPLRRAVEQRMTLGRRPQIVASRLLDQAGCLGAAVLAWDAA</sequence>
<evidence type="ECO:0000313" key="2">
    <source>
        <dbReference type="EMBL" id="MDF8263890.1"/>
    </source>
</evidence>
<comment type="similarity">
    <text evidence="1">Belongs to the ROK (NagC/XylR) family.</text>
</comment>
<gene>
    <name evidence="2" type="ORF">P4R38_06510</name>
</gene>
<dbReference type="InterPro" id="IPR043129">
    <property type="entry name" value="ATPase_NBD"/>
</dbReference>
<dbReference type="EMBL" id="JAROAV010000023">
    <property type="protein sequence ID" value="MDF8263890.1"/>
    <property type="molecule type" value="Genomic_DNA"/>
</dbReference>
<organism evidence="2 3">
    <name type="scientific">Luteipulveratus flavus</name>
    <dbReference type="NCBI Taxonomy" id="3031728"/>
    <lineage>
        <taxon>Bacteria</taxon>
        <taxon>Bacillati</taxon>
        <taxon>Actinomycetota</taxon>
        <taxon>Actinomycetes</taxon>
        <taxon>Micrococcales</taxon>
        <taxon>Dermacoccaceae</taxon>
        <taxon>Luteipulveratus</taxon>
    </lineage>
</organism>
<dbReference type="SUPFAM" id="SSF53067">
    <property type="entry name" value="Actin-like ATPase domain"/>
    <property type="match status" value="1"/>
</dbReference>
<name>A0ABT6C549_9MICO</name>
<dbReference type="Proteomes" id="UP001528912">
    <property type="component" value="Unassembled WGS sequence"/>
</dbReference>
<evidence type="ECO:0000256" key="1">
    <source>
        <dbReference type="ARBA" id="ARBA00006479"/>
    </source>
</evidence>
<dbReference type="Pfam" id="PF00480">
    <property type="entry name" value="ROK"/>
    <property type="match status" value="1"/>
</dbReference>
<dbReference type="PANTHER" id="PTHR18964:SF149">
    <property type="entry name" value="BIFUNCTIONAL UDP-N-ACETYLGLUCOSAMINE 2-EPIMERASE_N-ACETYLMANNOSAMINE KINASE"/>
    <property type="match status" value="1"/>
</dbReference>
<dbReference type="RefSeq" id="WP_277191517.1">
    <property type="nucleotide sequence ID" value="NZ_JAROAV010000023.1"/>
</dbReference>
<reference evidence="2 3" key="1">
    <citation type="submission" date="2023-03" db="EMBL/GenBank/DDBJ databases">
        <title>YIM 133296 draft genome.</title>
        <authorList>
            <person name="Xiong L."/>
        </authorList>
    </citation>
    <scope>NUCLEOTIDE SEQUENCE [LARGE SCALE GENOMIC DNA]</scope>
    <source>
        <strain evidence="2 3">YIM 133296</strain>
    </source>
</reference>
<evidence type="ECO:0000313" key="3">
    <source>
        <dbReference type="Proteomes" id="UP001528912"/>
    </source>
</evidence>
<proteinExistence type="inferred from homology"/>
<dbReference type="Gene3D" id="3.30.420.40">
    <property type="match status" value="2"/>
</dbReference>
<dbReference type="InterPro" id="IPR000600">
    <property type="entry name" value="ROK"/>
</dbReference>